<dbReference type="Proteomes" id="UP000619536">
    <property type="component" value="Unassembled WGS sequence"/>
</dbReference>
<keyword evidence="2" id="KW-1003">Cell membrane</keyword>
<keyword evidence="8" id="KW-1185">Reference proteome</keyword>
<dbReference type="EMBL" id="BMDH01000001">
    <property type="protein sequence ID" value="GGI13798.1"/>
    <property type="molecule type" value="Genomic_DNA"/>
</dbReference>
<dbReference type="CDD" id="cd16914">
    <property type="entry name" value="EcfT"/>
    <property type="match status" value="1"/>
</dbReference>
<feature type="transmembrane region" description="Helical" evidence="6">
    <location>
        <begin position="254"/>
        <end position="279"/>
    </location>
</feature>
<dbReference type="PANTHER" id="PTHR34857">
    <property type="entry name" value="SLL0384 PROTEIN"/>
    <property type="match status" value="1"/>
</dbReference>
<evidence type="ECO:0000313" key="7">
    <source>
        <dbReference type="EMBL" id="GGI13798.1"/>
    </source>
</evidence>
<evidence type="ECO:0000256" key="3">
    <source>
        <dbReference type="ARBA" id="ARBA00022692"/>
    </source>
</evidence>
<protein>
    <submittedName>
        <fullName evidence="7">Cobalt ABC transporter permease</fullName>
    </submittedName>
</protein>
<evidence type="ECO:0000256" key="5">
    <source>
        <dbReference type="ARBA" id="ARBA00023136"/>
    </source>
</evidence>
<keyword evidence="5 6" id="KW-0472">Membrane</keyword>
<dbReference type="InterPro" id="IPR051611">
    <property type="entry name" value="ECF_transporter_component"/>
</dbReference>
<dbReference type="Pfam" id="PF02361">
    <property type="entry name" value="CbiQ"/>
    <property type="match status" value="1"/>
</dbReference>
<accession>A0A8J3AGA8</accession>
<feature type="transmembrane region" description="Helical" evidence="6">
    <location>
        <begin position="88"/>
        <end position="105"/>
    </location>
</feature>
<feature type="transmembrane region" description="Helical" evidence="6">
    <location>
        <begin position="43"/>
        <end position="68"/>
    </location>
</feature>
<keyword evidence="4 6" id="KW-1133">Transmembrane helix</keyword>
<dbReference type="PANTHER" id="PTHR34857:SF2">
    <property type="entry name" value="SLL0384 PROTEIN"/>
    <property type="match status" value="1"/>
</dbReference>
<reference evidence="7" key="2">
    <citation type="submission" date="2020-09" db="EMBL/GenBank/DDBJ databases">
        <authorList>
            <person name="Sun Q."/>
            <person name="Sedlacek I."/>
        </authorList>
    </citation>
    <scope>NUCLEOTIDE SEQUENCE</scope>
    <source>
        <strain evidence="7">CCM 8606</strain>
    </source>
</reference>
<sequence>MNMDQHSVHPQLVTVTAMSDRTQQLHIASISPVLAQINPVARVLSAFLIGVPLLFSLDVVSASCAFIMEVLILWGCGIHPGKLLARTWLIWIAALGAGLSVVFYGRDTATPILIQWGIIHITQGSLIEACATAIRVLAIAVPSVILALGIDPTDLADGLVQILKLSPRFVYGGLASLRMMSVLREDWNAIGRSRRSRGLGDGNALVRVFGQSFSLLVMSIRRATKLATAMEARGFGAPTPRSAARVSTLYGRDIVCCALALAVPCIATAIAVATGYWQFAFTTQS</sequence>
<evidence type="ECO:0000256" key="6">
    <source>
        <dbReference type="SAM" id="Phobius"/>
    </source>
</evidence>
<evidence type="ECO:0000313" key="8">
    <source>
        <dbReference type="Proteomes" id="UP000619536"/>
    </source>
</evidence>
<gene>
    <name evidence="7" type="ORF">GCM10007377_07760</name>
</gene>
<organism evidence="7 8">
    <name type="scientific">Galliscardovia ingluviei</name>
    <dbReference type="NCBI Taxonomy" id="1769422"/>
    <lineage>
        <taxon>Bacteria</taxon>
        <taxon>Bacillati</taxon>
        <taxon>Actinomycetota</taxon>
        <taxon>Actinomycetes</taxon>
        <taxon>Bifidobacteriales</taxon>
        <taxon>Bifidobacteriaceae</taxon>
        <taxon>Galliscardovia</taxon>
    </lineage>
</organism>
<keyword evidence="3 6" id="KW-0812">Transmembrane</keyword>
<name>A0A8J3AGA8_9BIFI</name>
<reference evidence="7" key="1">
    <citation type="journal article" date="2014" name="Int. J. Syst. Evol. Microbiol.">
        <title>Complete genome sequence of Corynebacterium casei LMG S-19264T (=DSM 44701T), isolated from a smear-ripened cheese.</title>
        <authorList>
            <consortium name="US DOE Joint Genome Institute (JGI-PGF)"/>
            <person name="Walter F."/>
            <person name="Albersmeier A."/>
            <person name="Kalinowski J."/>
            <person name="Ruckert C."/>
        </authorList>
    </citation>
    <scope>NUCLEOTIDE SEQUENCE</scope>
    <source>
        <strain evidence="7">CCM 8606</strain>
    </source>
</reference>
<evidence type="ECO:0000256" key="1">
    <source>
        <dbReference type="ARBA" id="ARBA00004141"/>
    </source>
</evidence>
<proteinExistence type="predicted"/>
<comment type="subcellular location">
    <subcellularLocation>
        <location evidence="1">Membrane</location>
        <topology evidence="1">Multi-pass membrane protein</topology>
    </subcellularLocation>
</comment>
<dbReference type="AlphaFoldDB" id="A0A8J3AGA8"/>
<evidence type="ECO:0000256" key="2">
    <source>
        <dbReference type="ARBA" id="ARBA00022475"/>
    </source>
</evidence>
<evidence type="ECO:0000256" key="4">
    <source>
        <dbReference type="ARBA" id="ARBA00022989"/>
    </source>
</evidence>
<comment type="caution">
    <text evidence="7">The sequence shown here is derived from an EMBL/GenBank/DDBJ whole genome shotgun (WGS) entry which is preliminary data.</text>
</comment>
<dbReference type="InterPro" id="IPR003339">
    <property type="entry name" value="ABC/ECF_trnsptr_transmembrane"/>
</dbReference>
<dbReference type="GO" id="GO:0005886">
    <property type="term" value="C:plasma membrane"/>
    <property type="evidence" value="ECO:0007669"/>
    <property type="project" value="UniProtKB-ARBA"/>
</dbReference>